<protein>
    <submittedName>
        <fullName evidence="1">HAD-IIIC family phosphatase</fullName>
    </submittedName>
</protein>
<organism evidence="1 2">
    <name type="scientific">Peterkaempfera bronchialis</name>
    <dbReference type="NCBI Taxonomy" id="2126346"/>
    <lineage>
        <taxon>Bacteria</taxon>
        <taxon>Bacillati</taxon>
        <taxon>Actinomycetota</taxon>
        <taxon>Actinomycetes</taxon>
        <taxon>Kitasatosporales</taxon>
        <taxon>Streptomycetaceae</taxon>
        <taxon>Peterkaempfera</taxon>
    </lineage>
</organism>
<dbReference type="RefSeq" id="WP_111488988.1">
    <property type="nucleotide sequence ID" value="NZ_CP031264.1"/>
</dbReference>
<dbReference type="KEGG" id="stri:C7M71_025205"/>
<dbReference type="SUPFAM" id="SSF56784">
    <property type="entry name" value="HAD-like"/>
    <property type="match status" value="1"/>
</dbReference>
<reference evidence="2" key="1">
    <citation type="submission" date="2018-07" db="EMBL/GenBank/DDBJ databases">
        <title>Streptacidiphilus bronchialis DSM 106435 chromosome.</title>
        <authorList>
            <person name="Batra D."/>
            <person name="Gulvik C.A."/>
        </authorList>
    </citation>
    <scope>NUCLEOTIDE SEQUENCE [LARGE SCALE GENOMIC DNA]</scope>
    <source>
        <strain evidence="2">DSM 106435</strain>
    </source>
</reference>
<dbReference type="InterPro" id="IPR010033">
    <property type="entry name" value="HAD_SF_ppase_IIIC"/>
</dbReference>
<dbReference type="SUPFAM" id="SSF55729">
    <property type="entry name" value="Acyl-CoA N-acyltransferases (Nat)"/>
    <property type="match status" value="1"/>
</dbReference>
<dbReference type="InterPro" id="IPR016181">
    <property type="entry name" value="Acyl_CoA_acyltransferase"/>
</dbReference>
<gene>
    <name evidence="1" type="ORF">C7M71_025205</name>
</gene>
<dbReference type="NCBIfam" id="TIGR01681">
    <property type="entry name" value="HAD-SF-IIIC"/>
    <property type="match status" value="1"/>
</dbReference>
<dbReference type="Gene3D" id="3.40.50.1110">
    <property type="entry name" value="SGNH hydrolase"/>
    <property type="match status" value="1"/>
</dbReference>
<dbReference type="NCBIfam" id="TIGR01686">
    <property type="entry name" value="FkbH"/>
    <property type="match status" value="1"/>
</dbReference>
<name>A0A345T2J7_9ACTN</name>
<dbReference type="AlphaFoldDB" id="A0A345T2J7"/>
<accession>A0A345T2J7</accession>
<dbReference type="InterPro" id="IPR036412">
    <property type="entry name" value="HAD-like_sf"/>
</dbReference>
<dbReference type="InterPro" id="IPR010037">
    <property type="entry name" value="FkbH_domain"/>
</dbReference>
<dbReference type="InterPro" id="IPR023214">
    <property type="entry name" value="HAD_sf"/>
</dbReference>
<dbReference type="EMBL" id="CP031264">
    <property type="protein sequence ID" value="AXI80202.1"/>
    <property type="molecule type" value="Genomic_DNA"/>
</dbReference>
<dbReference type="Gene3D" id="3.40.50.1000">
    <property type="entry name" value="HAD superfamily/HAD-like"/>
    <property type="match status" value="1"/>
</dbReference>
<proteinExistence type="predicted"/>
<dbReference type="InterPro" id="IPR036514">
    <property type="entry name" value="SGNH_hydro_sf"/>
</dbReference>
<keyword evidence="2" id="KW-1185">Reference proteome</keyword>
<evidence type="ECO:0000313" key="1">
    <source>
        <dbReference type="EMBL" id="AXI80202.1"/>
    </source>
</evidence>
<dbReference type="Proteomes" id="UP000249340">
    <property type="component" value="Chromosome"/>
</dbReference>
<sequence length="638" mass="68892">METPVAADPARTLLDLRRGGRLAAEYPTVRALLAEADTRQTAHAGRVLGGLDPDEVLAAHPDTAALTVAVVGHGTVGPLLGPLTGELARHGLLLRPYQGAFDSWVFELSDPGSALYAASPDLALCLLDPAVVFDEVPLPWRPADVARVLAEKTALVEKVAARFADTVRGTLVLNTLPLPRRHTAQLIDHRSRAELGALWREANARLLRLGVDNASVVVIDLDPLLAEGVPAADPRLDVYAKVHLSEPLLAAYAREIGHLARHVAGLTSKVLVLDLDQTVWGGILGDDGPEGIEAAGGHRGEAFRAFQRVAKQLGSQGVLLAAVSKNDREPVLDVLRDHPDMTLREEDFVRVTADWRPKSESIAALADALNLATGSFVFVDDSTFERGLVRRELPKVAVVAVDDEPAHHVERLLRDGWFDVRRLTGEDRARAELYRGEVARTDFLQGFASVADYLNELGVRVRLRPVTSDELPRISQLTLRTNQFNLTTRRLQPAEVAAYAAAEGSGVLTVRSADRFGDNGLVGAVFLERRDGELRIDNFLLSCRVFSRGIEQGVLSTVLGLAAGAGLHAVTGHYRPTPRNHIVKDLFPRYGFAPVQDESGTPVGEGLAFRHDLSTALHPPGHLQLDADPAGLLEGAHA</sequence>
<evidence type="ECO:0000313" key="2">
    <source>
        <dbReference type="Proteomes" id="UP000249340"/>
    </source>
</evidence>
<dbReference type="OrthoDB" id="323926at2"/>